<feature type="repeat" description="RCC1" evidence="2">
    <location>
        <begin position="339"/>
        <end position="393"/>
    </location>
</feature>
<protein>
    <recommendedName>
        <fullName evidence="3">RCC1-like domain-containing protein</fullName>
    </recommendedName>
</protein>
<evidence type="ECO:0000256" key="2">
    <source>
        <dbReference type="PROSITE-ProRule" id="PRU00235"/>
    </source>
</evidence>
<sequence>MLRAAWRCRCPGRSFSSARQVWRWGGESAPAAVAAPGASAVACGGGHSAFVAQGRLQSFGANNCGQLGRSGEDAQPGPVELVAPDGHRPPVQLVALGARHSAAITEGGILWTWGYGGSFWYGAGGLGLGKRSEVSSPEMVMSFVNQGVEVAQVACGGLHTLVLDQDGKVHSTGQGGFGRLGRGGVASRGDEYDFHEIVFFSKTTDSIMNPGEEPAIVKVDAGREFSAAMSLHGELWVWGRNDYGQLGMGFEVMKDRNFCMQYPFLMRTLPMEGHVIRDFACGETHMVMVTTAGAIYEWGNRQYFEPTAITLPSRYQEGIKGVWKVAAGENCSFALTQDGELYSWGRRSTGCLASGIGDEEVRRPTLVPPETFGNQRVLDIAVGKQCCLAITEP</sequence>
<evidence type="ECO:0000313" key="4">
    <source>
        <dbReference type="EMBL" id="CAJ1404050.1"/>
    </source>
</evidence>
<keyword evidence="5" id="KW-1185">Reference proteome</keyword>
<proteinExistence type="predicted"/>
<feature type="repeat" description="RCC1" evidence="2">
    <location>
        <begin position="54"/>
        <end position="107"/>
    </location>
</feature>
<dbReference type="InterPro" id="IPR051210">
    <property type="entry name" value="Ub_ligase/GEF_domain"/>
</dbReference>
<feature type="repeat" description="RCC1" evidence="2">
    <location>
        <begin position="108"/>
        <end position="166"/>
    </location>
</feature>
<name>A0AA36JD69_9DINO</name>
<dbReference type="PROSITE" id="PS00626">
    <property type="entry name" value="RCC1_2"/>
    <property type="match status" value="1"/>
</dbReference>
<keyword evidence="1" id="KW-0677">Repeat</keyword>
<dbReference type="PRINTS" id="PR00633">
    <property type="entry name" value="RCCNDNSATION"/>
</dbReference>
<dbReference type="SUPFAM" id="SSF50985">
    <property type="entry name" value="RCC1/BLIP-II"/>
    <property type="match status" value="1"/>
</dbReference>
<dbReference type="InterPro" id="IPR058923">
    <property type="entry name" value="RCC1-like_dom"/>
</dbReference>
<feature type="repeat" description="RCC1" evidence="2">
    <location>
        <begin position="233"/>
        <end position="292"/>
    </location>
</feature>
<feature type="domain" description="RCC1-like" evidence="3">
    <location>
        <begin position="37"/>
        <end position="389"/>
    </location>
</feature>
<dbReference type="PROSITE" id="PS50012">
    <property type="entry name" value="RCC1_3"/>
    <property type="match status" value="5"/>
</dbReference>
<dbReference type="PANTHER" id="PTHR22870:SF408">
    <property type="entry name" value="OS09G0560450 PROTEIN"/>
    <property type="match status" value="1"/>
</dbReference>
<dbReference type="Gene3D" id="2.130.10.30">
    <property type="entry name" value="Regulator of chromosome condensation 1/beta-lactamase-inhibitor protein II"/>
    <property type="match status" value="2"/>
</dbReference>
<comment type="caution">
    <text evidence="4">The sequence shown here is derived from an EMBL/GenBank/DDBJ whole genome shotgun (WGS) entry which is preliminary data.</text>
</comment>
<gene>
    <name evidence="4" type="ORF">EVOR1521_LOCUS26584</name>
</gene>
<evidence type="ECO:0000313" key="5">
    <source>
        <dbReference type="Proteomes" id="UP001178507"/>
    </source>
</evidence>
<dbReference type="PANTHER" id="PTHR22870">
    <property type="entry name" value="REGULATOR OF CHROMOSOME CONDENSATION"/>
    <property type="match status" value="1"/>
</dbReference>
<accession>A0AA36JD69</accession>
<dbReference type="Proteomes" id="UP001178507">
    <property type="component" value="Unassembled WGS sequence"/>
</dbReference>
<dbReference type="AlphaFoldDB" id="A0AA36JD69"/>
<feature type="repeat" description="RCC1" evidence="2">
    <location>
        <begin position="293"/>
        <end position="338"/>
    </location>
</feature>
<organism evidence="4 5">
    <name type="scientific">Effrenium voratum</name>
    <dbReference type="NCBI Taxonomy" id="2562239"/>
    <lineage>
        <taxon>Eukaryota</taxon>
        <taxon>Sar</taxon>
        <taxon>Alveolata</taxon>
        <taxon>Dinophyceae</taxon>
        <taxon>Suessiales</taxon>
        <taxon>Symbiodiniaceae</taxon>
        <taxon>Effrenium</taxon>
    </lineage>
</organism>
<evidence type="ECO:0000256" key="1">
    <source>
        <dbReference type="ARBA" id="ARBA00022737"/>
    </source>
</evidence>
<dbReference type="InterPro" id="IPR000408">
    <property type="entry name" value="Reg_chr_condens"/>
</dbReference>
<dbReference type="Pfam" id="PF25390">
    <property type="entry name" value="WD40_RLD"/>
    <property type="match status" value="1"/>
</dbReference>
<dbReference type="EMBL" id="CAUJNA010003521">
    <property type="protein sequence ID" value="CAJ1404050.1"/>
    <property type="molecule type" value="Genomic_DNA"/>
</dbReference>
<reference evidence="4" key="1">
    <citation type="submission" date="2023-08" db="EMBL/GenBank/DDBJ databases">
        <authorList>
            <person name="Chen Y."/>
            <person name="Shah S."/>
            <person name="Dougan E. K."/>
            <person name="Thang M."/>
            <person name="Chan C."/>
        </authorList>
    </citation>
    <scope>NUCLEOTIDE SEQUENCE</scope>
</reference>
<dbReference type="InterPro" id="IPR009091">
    <property type="entry name" value="RCC1/BLIP-II"/>
</dbReference>
<evidence type="ECO:0000259" key="3">
    <source>
        <dbReference type="Pfam" id="PF25390"/>
    </source>
</evidence>